<gene>
    <name evidence="1" type="ORF">CAMP_LOCUS8216</name>
</gene>
<evidence type="ECO:0000313" key="1">
    <source>
        <dbReference type="EMBL" id="CAI5445579.1"/>
    </source>
</evidence>
<accession>A0A9P1IHH0</accession>
<name>A0A9P1IHH0_9PELO</name>
<keyword evidence="2" id="KW-1185">Reference proteome</keyword>
<organism evidence="1 2">
    <name type="scientific">Caenorhabditis angaria</name>
    <dbReference type="NCBI Taxonomy" id="860376"/>
    <lineage>
        <taxon>Eukaryota</taxon>
        <taxon>Metazoa</taxon>
        <taxon>Ecdysozoa</taxon>
        <taxon>Nematoda</taxon>
        <taxon>Chromadorea</taxon>
        <taxon>Rhabditida</taxon>
        <taxon>Rhabditina</taxon>
        <taxon>Rhabditomorpha</taxon>
        <taxon>Rhabditoidea</taxon>
        <taxon>Rhabditidae</taxon>
        <taxon>Peloderinae</taxon>
        <taxon>Caenorhabditis</taxon>
    </lineage>
</organism>
<dbReference type="Proteomes" id="UP001152747">
    <property type="component" value="Unassembled WGS sequence"/>
</dbReference>
<dbReference type="EMBL" id="CANHGI010000003">
    <property type="protein sequence ID" value="CAI5445579.1"/>
    <property type="molecule type" value="Genomic_DNA"/>
</dbReference>
<protein>
    <submittedName>
        <fullName evidence="1">Uncharacterized protein</fullName>
    </submittedName>
</protein>
<comment type="caution">
    <text evidence="1">The sequence shown here is derived from an EMBL/GenBank/DDBJ whole genome shotgun (WGS) entry which is preliminary data.</text>
</comment>
<reference evidence="1" key="1">
    <citation type="submission" date="2022-11" db="EMBL/GenBank/DDBJ databases">
        <authorList>
            <person name="Kikuchi T."/>
        </authorList>
    </citation>
    <scope>NUCLEOTIDE SEQUENCE</scope>
    <source>
        <strain evidence="1">PS1010</strain>
    </source>
</reference>
<sequence>MDDQKDIYKLFATSPQTKLHRLQYAVANRLIAFSMQIATSSPPFVFTRSCTNTARNLPTTSGSQTVRPQVKLQHPYINRYKPSSFINYSNLIATSFQSVDPP</sequence>
<evidence type="ECO:0000313" key="2">
    <source>
        <dbReference type="Proteomes" id="UP001152747"/>
    </source>
</evidence>
<dbReference type="AlphaFoldDB" id="A0A9P1IHH0"/>
<proteinExistence type="predicted"/>